<dbReference type="AlphaFoldDB" id="A0A401PDK5"/>
<comment type="subcellular location">
    <subcellularLocation>
        <location evidence="2">Cell projection</location>
        <location evidence="2">Cilium</location>
        <location evidence="2">Photoreceptor outer segment</location>
    </subcellularLocation>
    <subcellularLocation>
        <location evidence="1">Photoreceptor inner segment</location>
    </subcellularLocation>
    <subcellularLocation>
        <location evidence="3">Secreted</location>
        <location evidence="3">Extracellular space</location>
        <location evidence="3">Extracellular matrix</location>
        <location evidence="3">Interphotoreceptor matrix</location>
    </subcellularLocation>
</comment>
<dbReference type="EMBL" id="BFAA01001899">
    <property type="protein sequence ID" value="GCB71220.1"/>
    <property type="molecule type" value="Genomic_DNA"/>
</dbReference>
<dbReference type="InterPro" id="IPR039861">
    <property type="entry name" value="IMPG"/>
</dbReference>
<evidence type="ECO:0000256" key="6">
    <source>
        <dbReference type="ARBA" id="ARBA00022674"/>
    </source>
</evidence>
<evidence type="ECO:0000256" key="11">
    <source>
        <dbReference type="SAM" id="Phobius"/>
    </source>
</evidence>
<dbReference type="Gene3D" id="3.30.70.960">
    <property type="entry name" value="SEA domain"/>
    <property type="match status" value="3"/>
</dbReference>
<dbReference type="OMA" id="LIENEMF"/>
<evidence type="ECO:0000259" key="12">
    <source>
        <dbReference type="PROSITE" id="PS50024"/>
    </source>
</evidence>
<gene>
    <name evidence="13" type="ORF">scyTo_0005878</name>
</gene>
<dbReference type="GO" id="GO:0001917">
    <property type="term" value="C:photoreceptor inner segment"/>
    <property type="evidence" value="ECO:0007669"/>
    <property type="project" value="UniProtKB-SubCell"/>
</dbReference>
<dbReference type="Proteomes" id="UP000288216">
    <property type="component" value="Unassembled WGS sequence"/>
</dbReference>
<keyword evidence="11" id="KW-0812">Transmembrane</keyword>
<name>A0A401PDK5_SCYTO</name>
<keyword evidence="11" id="KW-0472">Membrane</keyword>
<evidence type="ECO:0000256" key="3">
    <source>
        <dbReference type="ARBA" id="ARBA00004593"/>
    </source>
</evidence>
<keyword evidence="7" id="KW-0732">Signal</keyword>
<dbReference type="GO" id="GO:0008201">
    <property type="term" value="F:heparin binding"/>
    <property type="evidence" value="ECO:0007669"/>
    <property type="project" value="UniProtKB-KW"/>
</dbReference>
<evidence type="ECO:0000256" key="2">
    <source>
        <dbReference type="ARBA" id="ARBA00004504"/>
    </source>
</evidence>
<dbReference type="SMART" id="SM00200">
    <property type="entry name" value="SEA"/>
    <property type="match status" value="3"/>
</dbReference>
<dbReference type="Pfam" id="PF01390">
    <property type="entry name" value="SEA"/>
    <property type="match status" value="3"/>
</dbReference>
<evidence type="ECO:0000256" key="10">
    <source>
        <dbReference type="ARBA" id="ARBA00023273"/>
    </source>
</evidence>
<feature type="domain" description="SEA" evidence="12">
    <location>
        <begin position="178"/>
        <end position="285"/>
    </location>
</feature>
<keyword evidence="10" id="KW-0966">Cell projection</keyword>
<dbReference type="GO" id="GO:0007601">
    <property type="term" value="P:visual perception"/>
    <property type="evidence" value="ECO:0007669"/>
    <property type="project" value="InterPro"/>
</dbReference>
<evidence type="ECO:0000256" key="5">
    <source>
        <dbReference type="ARBA" id="ARBA00022530"/>
    </source>
</evidence>
<organism evidence="13 14">
    <name type="scientific">Scyliorhinus torazame</name>
    <name type="common">Cloudy catshark</name>
    <name type="synonym">Catulus torazame</name>
    <dbReference type="NCBI Taxonomy" id="75743"/>
    <lineage>
        <taxon>Eukaryota</taxon>
        <taxon>Metazoa</taxon>
        <taxon>Chordata</taxon>
        <taxon>Craniata</taxon>
        <taxon>Vertebrata</taxon>
        <taxon>Chondrichthyes</taxon>
        <taxon>Elasmobranchii</taxon>
        <taxon>Galeomorphii</taxon>
        <taxon>Galeoidea</taxon>
        <taxon>Carcharhiniformes</taxon>
        <taxon>Scyliorhinidae</taxon>
        <taxon>Scyliorhinus</taxon>
    </lineage>
</organism>
<reference evidence="13 14" key="1">
    <citation type="journal article" date="2018" name="Nat. Ecol. Evol.">
        <title>Shark genomes provide insights into elasmobranch evolution and the origin of vertebrates.</title>
        <authorList>
            <person name="Hara Y"/>
            <person name="Yamaguchi K"/>
            <person name="Onimaru K"/>
            <person name="Kadota M"/>
            <person name="Koyanagi M"/>
            <person name="Keeley SD"/>
            <person name="Tatsumi K"/>
            <person name="Tanaka K"/>
            <person name="Motone F"/>
            <person name="Kageyama Y"/>
            <person name="Nozu R"/>
            <person name="Adachi N"/>
            <person name="Nishimura O"/>
            <person name="Nakagawa R"/>
            <person name="Tanegashima C"/>
            <person name="Kiyatake I"/>
            <person name="Matsumoto R"/>
            <person name="Murakumo K"/>
            <person name="Nishida K"/>
            <person name="Terakita A"/>
            <person name="Kuratani S"/>
            <person name="Sato K"/>
            <person name="Hyodo S Kuraku.S."/>
        </authorList>
    </citation>
    <scope>NUCLEOTIDE SEQUENCE [LARGE SCALE GENOMIC DNA]</scope>
</reference>
<dbReference type="PANTHER" id="PTHR12199:SF5">
    <property type="entry name" value="MUCIN-2-LIKE ISOFORM X1"/>
    <property type="match status" value="1"/>
</dbReference>
<evidence type="ECO:0000256" key="9">
    <source>
        <dbReference type="ARBA" id="ARBA00023180"/>
    </source>
</evidence>
<feature type="domain" description="SEA" evidence="12">
    <location>
        <begin position="308"/>
        <end position="423"/>
    </location>
</feature>
<evidence type="ECO:0000256" key="8">
    <source>
        <dbReference type="ARBA" id="ARBA00022737"/>
    </source>
</evidence>
<evidence type="ECO:0000313" key="13">
    <source>
        <dbReference type="EMBL" id="GCB71220.1"/>
    </source>
</evidence>
<proteinExistence type="predicted"/>
<keyword evidence="5" id="KW-0272">Extracellular matrix</keyword>
<keyword evidence="11" id="KW-1133">Transmembrane helix</keyword>
<comment type="caution">
    <text evidence="13">The sequence shown here is derived from an EMBL/GenBank/DDBJ whole genome shotgun (WGS) entry which is preliminary data.</text>
</comment>
<dbReference type="PANTHER" id="PTHR12199">
    <property type="entry name" value="INTERPHOTORECEPTOR MATRIX PROTEOGLYCAN"/>
    <property type="match status" value="1"/>
</dbReference>
<evidence type="ECO:0000256" key="1">
    <source>
        <dbReference type="ARBA" id="ARBA00004437"/>
    </source>
</evidence>
<feature type="domain" description="SEA" evidence="12">
    <location>
        <begin position="539"/>
        <end position="648"/>
    </location>
</feature>
<dbReference type="OrthoDB" id="10070537at2759"/>
<evidence type="ECO:0000313" key="14">
    <source>
        <dbReference type="Proteomes" id="UP000288216"/>
    </source>
</evidence>
<evidence type="ECO:0000256" key="7">
    <source>
        <dbReference type="ARBA" id="ARBA00022729"/>
    </source>
</evidence>
<sequence length="722" mass="79435">MKNFTDDLDDSSTPGFRNLATSLENALNPIYRQILIWKLTSELALCNDTKTLDIIELNGDITLSNLQPMVLNIDFVIENETFNGNLINSTSSEFMSLKTILDWLKGVLKTGFDPNVLPNSVVTFSNESMKVRVNAHIQINTTRVENRPLLLDLIINNVNTSGFDIIKSSIRVNGAGVAVDSIQVSIRFEGETFVPDLSNRSSSQFKQLSNRVTEAMNVIFANNSNFTEVIINGFRAGSVIAEVTTIFKEGTTIKANVVDTLTNSVATFGNRDLTLDTNFLNGITTTAAVNVTQATTVATIPTTRAVPPLDVRRTPLRFSLNQTFVPALNEPSSAEFQSLKLRIVNQLQGAFSRRAPAGFQNLEVNNFREGSVIASCSVNYNLDAVPLSPSEAVKILDSELQNSTNLGNLRIIRDSIQSGDITLNNLQPIDLKISFLIENEMFTASLTNNASSEFMQLRNAVVTWLETLLKSRFDPNVLPNSRVNFSDKAAKVLVNARVRINTTRLEDRPMLRNLIANNVSTSNFDIIKSSIEVNGDRFTVDNFQLPFRFPDLTFTSSLTNRSSPRFRGLNANITNVVNGIFANDRDFIELFINEFRSGSVISQAVGVFNSGTTERSSVITTLARNEAAFSRANLALDTNFLTGTPPSTPAGPSRPTPPKPFPGFAIAIIVLGILAIIAIPFLVVLFVKTGYCSKVANAFKLETPDDVDMKRPMFGGKSYNFQ</sequence>
<keyword evidence="14" id="KW-1185">Reference proteome</keyword>
<keyword evidence="4" id="KW-0964">Secreted</keyword>
<dbReference type="STRING" id="75743.A0A401PDK5"/>
<dbReference type="GO" id="GO:0033165">
    <property type="term" value="C:interphotoreceptor matrix"/>
    <property type="evidence" value="ECO:0007669"/>
    <property type="project" value="UniProtKB-SubCell"/>
</dbReference>
<dbReference type="GO" id="GO:0001750">
    <property type="term" value="C:photoreceptor outer segment"/>
    <property type="evidence" value="ECO:0007669"/>
    <property type="project" value="UniProtKB-SubCell"/>
</dbReference>
<protein>
    <recommendedName>
        <fullName evidence="12">SEA domain-containing protein</fullName>
    </recommendedName>
</protein>
<accession>A0A401PDK5</accession>
<dbReference type="PROSITE" id="PS50024">
    <property type="entry name" value="SEA"/>
    <property type="match status" value="3"/>
</dbReference>
<keyword evidence="6" id="KW-0358">Heparin-binding</keyword>
<evidence type="ECO:0000256" key="4">
    <source>
        <dbReference type="ARBA" id="ARBA00022525"/>
    </source>
</evidence>
<dbReference type="InterPro" id="IPR000082">
    <property type="entry name" value="SEA_dom"/>
</dbReference>
<feature type="transmembrane region" description="Helical" evidence="11">
    <location>
        <begin position="664"/>
        <end position="687"/>
    </location>
</feature>
<keyword evidence="9" id="KW-0325">Glycoprotein</keyword>
<dbReference type="InterPro" id="IPR036364">
    <property type="entry name" value="SEA_dom_sf"/>
</dbReference>
<dbReference type="SUPFAM" id="SSF82671">
    <property type="entry name" value="SEA domain"/>
    <property type="match status" value="3"/>
</dbReference>
<keyword evidence="8" id="KW-0677">Repeat</keyword>